<reference evidence="1" key="5">
    <citation type="journal article" date="2021" name="G3 (Bethesda)">
        <title>Aegilops tauschii genome assembly Aet v5.0 features greater sequence contiguity and improved annotation.</title>
        <authorList>
            <person name="Wang L."/>
            <person name="Zhu T."/>
            <person name="Rodriguez J.C."/>
            <person name="Deal K.R."/>
            <person name="Dubcovsky J."/>
            <person name="McGuire P.E."/>
            <person name="Lux T."/>
            <person name="Spannagl M."/>
            <person name="Mayer K.F.X."/>
            <person name="Baldrich P."/>
            <person name="Meyers B.C."/>
            <person name="Huo N."/>
            <person name="Gu Y.Q."/>
            <person name="Zhou H."/>
            <person name="Devos K.M."/>
            <person name="Bennetzen J.L."/>
            <person name="Unver T."/>
            <person name="Budak H."/>
            <person name="Gulick P.J."/>
            <person name="Galiba G."/>
            <person name="Kalapos B."/>
            <person name="Nelson D.R."/>
            <person name="Li P."/>
            <person name="You F.M."/>
            <person name="Luo M.C."/>
            <person name="Dvorak J."/>
        </authorList>
    </citation>
    <scope>NUCLEOTIDE SEQUENCE [LARGE SCALE GENOMIC DNA]</scope>
    <source>
        <strain evidence="1">cv. AL8/78</strain>
    </source>
</reference>
<reference evidence="2" key="1">
    <citation type="journal article" date="2014" name="Science">
        <title>Ancient hybridizations among the ancestral genomes of bread wheat.</title>
        <authorList>
            <consortium name="International Wheat Genome Sequencing Consortium,"/>
            <person name="Marcussen T."/>
            <person name="Sandve S.R."/>
            <person name="Heier L."/>
            <person name="Spannagl M."/>
            <person name="Pfeifer M."/>
            <person name="Jakobsen K.S."/>
            <person name="Wulff B.B."/>
            <person name="Steuernagel B."/>
            <person name="Mayer K.F."/>
            <person name="Olsen O.A."/>
        </authorList>
    </citation>
    <scope>NUCLEOTIDE SEQUENCE [LARGE SCALE GENOMIC DNA]</scope>
    <source>
        <strain evidence="2">cv. AL8/78</strain>
    </source>
</reference>
<reference evidence="1" key="4">
    <citation type="submission" date="2019-03" db="UniProtKB">
        <authorList>
            <consortium name="EnsemblPlants"/>
        </authorList>
    </citation>
    <scope>IDENTIFICATION</scope>
</reference>
<accession>A0A452XMG7</accession>
<dbReference type="EnsemblPlants" id="AET1Gv20064800.33">
    <property type="protein sequence ID" value="AET1Gv20064800.33"/>
    <property type="gene ID" value="AET1Gv20064800"/>
</dbReference>
<dbReference type="Gramene" id="AET1Gv20064800.33">
    <property type="protein sequence ID" value="AET1Gv20064800.33"/>
    <property type="gene ID" value="AET1Gv20064800"/>
</dbReference>
<sequence length="184" mass="20783">MEKDPCHDELTLQTAGVFPSESCDGDILGDKSETDYLPKNTREDTEMLEQQNSDKANIEVSCVDKMSEVLYDDNNTLEKNTICGGIECHLALLDNKNSEARSNAISSPMQKRHKCTKHYKEQHEQGRRKDICTESLTHMRWRHSIAVCTSPNLLCLCSILSTCSLDTVAAVLRVSFFFCVCVTW</sequence>
<evidence type="ECO:0000313" key="1">
    <source>
        <dbReference type="EnsemblPlants" id="AET1Gv20064800.33"/>
    </source>
</evidence>
<reference evidence="2" key="2">
    <citation type="journal article" date="2017" name="Nat. Plants">
        <title>The Aegilops tauschii genome reveals multiple impacts of transposons.</title>
        <authorList>
            <person name="Zhao G."/>
            <person name="Zou C."/>
            <person name="Li K."/>
            <person name="Wang K."/>
            <person name="Li T."/>
            <person name="Gao L."/>
            <person name="Zhang X."/>
            <person name="Wang H."/>
            <person name="Yang Z."/>
            <person name="Liu X."/>
            <person name="Jiang W."/>
            <person name="Mao L."/>
            <person name="Kong X."/>
            <person name="Jiao Y."/>
            <person name="Jia J."/>
        </authorList>
    </citation>
    <scope>NUCLEOTIDE SEQUENCE [LARGE SCALE GENOMIC DNA]</scope>
    <source>
        <strain evidence="2">cv. AL8/78</strain>
    </source>
</reference>
<dbReference type="Proteomes" id="UP000015105">
    <property type="component" value="Chromosome 1D"/>
</dbReference>
<keyword evidence="2" id="KW-1185">Reference proteome</keyword>
<proteinExistence type="predicted"/>
<evidence type="ECO:0000313" key="2">
    <source>
        <dbReference type="Proteomes" id="UP000015105"/>
    </source>
</evidence>
<protein>
    <submittedName>
        <fullName evidence="1">Uncharacterized protein</fullName>
    </submittedName>
</protein>
<dbReference type="AlphaFoldDB" id="A0A452XMG7"/>
<name>A0A452XMG7_AEGTS</name>
<organism evidence="1 2">
    <name type="scientific">Aegilops tauschii subsp. strangulata</name>
    <name type="common">Goatgrass</name>
    <dbReference type="NCBI Taxonomy" id="200361"/>
    <lineage>
        <taxon>Eukaryota</taxon>
        <taxon>Viridiplantae</taxon>
        <taxon>Streptophyta</taxon>
        <taxon>Embryophyta</taxon>
        <taxon>Tracheophyta</taxon>
        <taxon>Spermatophyta</taxon>
        <taxon>Magnoliopsida</taxon>
        <taxon>Liliopsida</taxon>
        <taxon>Poales</taxon>
        <taxon>Poaceae</taxon>
        <taxon>BOP clade</taxon>
        <taxon>Pooideae</taxon>
        <taxon>Triticodae</taxon>
        <taxon>Triticeae</taxon>
        <taxon>Triticinae</taxon>
        <taxon>Aegilops</taxon>
    </lineage>
</organism>
<reference evidence="1" key="3">
    <citation type="journal article" date="2017" name="Nature">
        <title>Genome sequence of the progenitor of the wheat D genome Aegilops tauschii.</title>
        <authorList>
            <person name="Luo M.C."/>
            <person name="Gu Y.Q."/>
            <person name="Puiu D."/>
            <person name="Wang H."/>
            <person name="Twardziok S.O."/>
            <person name="Deal K.R."/>
            <person name="Huo N."/>
            <person name="Zhu T."/>
            <person name="Wang L."/>
            <person name="Wang Y."/>
            <person name="McGuire P.E."/>
            <person name="Liu S."/>
            <person name="Long H."/>
            <person name="Ramasamy R.K."/>
            <person name="Rodriguez J.C."/>
            <person name="Van S.L."/>
            <person name="Yuan L."/>
            <person name="Wang Z."/>
            <person name="Xia Z."/>
            <person name="Xiao L."/>
            <person name="Anderson O.D."/>
            <person name="Ouyang S."/>
            <person name="Liang Y."/>
            <person name="Zimin A.V."/>
            <person name="Pertea G."/>
            <person name="Qi P."/>
            <person name="Bennetzen J.L."/>
            <person name="Dai X."/>
            <person name="Dawson M.W."/>
            <person name="Muller H.G."/>
            <person name="Kugler K."/>
            <person name="Rivarola-Duarte L."/>
            <person name="Spannagl M."/>
            <person name="Mayer K.F.X."/>
            <person name="Lu F.H."/>
            <person name="Bevan M.W."/>
            <person name="Leroy P."/>
            <person name="Li P."/>
            <person name="You F.M."/>
            <person name="Sun Q."/>
            <person name="Liu Z."/>
            <person name="Lyons E."/>
            <person name="Wicker T."/>
            <person name="Salzberg S.L."/>
            <person name="Devos K.M."/>
            <person name="Dvorak J."/>
        </authorList>
    </citation>
    <scope>NUCLEOTIDE SEQUENCE [LARGE SCALE GENOMIC DNA]</scope>
    <source>
        <strain evidence="1">cv. AL8/78</strain>
    </source>
</reference>